<gene>
    <name evidence="1" type="ORF">EV644_101879</name>
</gene>
<proteinExistence type="predicted"/>
<protein>
    <submittedName>
        <fullName evidence="1">Uncharacterized protein</fullName>
    </submittedName>
</protein>
<keyword evidence="2" id="KW-1185">Reference proteome</keyword>
<evidence type="ECO:0000313" key="2">
    <source>
        <dbReference type="Proteomes" id="UP000295818"/>
    </source>
</evidence>
<evidence type="ECO:0000313" key="1">
    <source>
        <dbReference type="EMBL" id="TCO32236.1"/>
    </source>
</evidence>
<organism evidence="1 2">
    <name type="scientific">Kribbella orskensis</name>
    <dbReference type="NCBI Taxonomy" id="2512216"/>
    <lineage>
        <taxon>Bacteria</taxon>
        <taxon>Bacillati</taxon>
        <taxon>Actinomycetota</taxon>
        <taxon>Actinomycetes</taxon>
        <taxon>Propionibacteriales</taxon>
        <taxon>Kribbellaceae</taxon>
        <taxon>Kribbella</taxon>
    </lineage>
</organism>
<dbReference type="RefSeq" id="WP_132186842.1">
    <property type="nucleotide sequence ID" value="NZ_SLWM01000001.1"/>
</dbReference>
<comment type="caution">
    <text evidence="1">The sequence shown here is derived from an EMBL/GenBank/DDBJ whole genome shotgun (WGS) entry which is preliminary data.</text>
</comment>
<dbReference type="Proteomes" id="UP000295818">
    <property type="component" value="Unassembled WGS sequence"/>
</dbReference>
<name>A0ABY2BVB0_9ACTN</name>
<sequence length="492" mass="53038">MSRAGQRPAELATVLAQAASFGGPAVAFEVVHRTREHLTTPLAMPAESDWAGICRETLVFDLPSAGFRVHTGFAESPASTMAGLGSLDARPCAGGFSYQGTASLNPRFLYDSSRDHELLLSVGEKPWRLDHTDSLLMTRIMAELAAGAASDETRSPILLLQSPVAPFRNWAKWPENQSGEPPKIARGAAIRLSVGVDGDNGEGRLALIGETVRIAREYGLQLHLGDRRLGRVRGEWKGAVQFAPDRYAEKRGEVEAAPGDPGQAMLVTFVGPARVGSSASVLEALAKSGVGVLAVTMASLQELAFINLVVAVPPGSTPRPPREDQRVQPAVDGVNWLAAVCGESGEALTVPRAIDYQVCLTGPVPWQADTEYKAHPLWLQWHAPVSKHEALTVIDDVILELLRSDIVSDAQLDYCRSRMTGDGRICSAKVSVRLVSGIAEDDLPDKLSVLCRATQAEVEWKRTTQDPDGRSVGLKVAWRERWLGRVRSTGVV</sequence>
<accession>A0ABY2BVB0</accession>
<dbReference type="EMBL" id="SLWM01000001">
    <property type="protein sequence ID" value="TCO32236.1"/>
    <property type="molecule type" value="Genomic_DNA"/>
</dbReference>
<reference evidence="1 2" key="1">
    <citation type="journal article" date="2015" name="Stand. Genomic Sci.">
        <title>Genomic Encyclopedia of Bacterial and Archaeal Type Strains, Phase III: the genomes of soil and plant-associated and newly described type strains.</title>
        <authorList>
            <person name="Whitman W.B."/>
            <person name="Woyke T."/>
            <person name="Klenk H.P."/>
            <person name="Zhou Y."/>
            <person name="Lilburn T.G."/>
            <person name="Beck B.J."/>
            <person name="De Vos P."/>
            <person name="Vandamme P."/>
            <person name="Eisen J.A."/>
            <person name="Garrity G."/>
            <person name="Hugenholtz P."/>
            <person name="Kyrpides N.C."/>
        </authorList>
    </citation>
    <scope>NUCLEOTIDE SEQUENCE [LARGE SCALE GENOMIC DNA]</scope>
    <source>
        <strain evidence="1 2">VKM Ac-2538</strain>
    </source>
</reference>